<gene>
    <name evidence="8" type="ORF">EV669_102200</name>
</gene>
<evidence type="ECO:0000256" key="1">
    <source>
        <dbReference type="ARBA" id="ARBA00004196"/>
    </source>
</evidence>
<evidence type="ECO:0000256" key="5">
    <source>
        <dbReference type="ARBA" id="ARBA00022729"/>
    </source>
</evidence>
<accession>A0ABY2D3T2</accession>
<keyword evidence="4" id="KW-0406">Ion transport</keyword>
<proteinExistence type="inferred from homology"/>
<evidence type="ECO:0000256" key="3">
    <source>
        <dbReference type="ARBA" id="ARBA00022448"/>
    </source>
</evidence>
<sequence>MPNPDRRRLLAAAGALLIAPLAAHAAPPPLRVVALEYNLVEMLLALGLTPVGVADLKGYRRWVGLGQQTLSGCVSVGTRQQPSLEAIAALRPDLILGVDFRHQPLLPLLPLLSRLAPTRLQASDRTGNGLALMRQDFRQLAVWTGRSQAAESELARLDDCLSRLRGQLGPSAKQRMGVLQGLGGSPQFWAFAGNSLAGGVVDALGWQNAWPARDARQGIVTLTVEDLLDSTASLTAVTDPRADFTRGALWQRVPAVAEARLRRLPADTWLFGGPWSARRLAERLATAWAPAAHAICSGAVSP</sequence>
<feature type="domain" description="Fe/B12 periplasmic-binding" evidence="7">
    <location>
        <begin position="31"/>
        <end position="292"/>
    </location>
</feature>
<keyword evidence="9" id="KW-1185">Reference proteome</keyword>
<protein>
    <submittedName>
        <fullName evidence="8">Iron complex transport system substrate-binding protein</fullName>
    </submittedName>
</protein>
<comment type="similarity">
    <text evidence="2">Belongs to the bacterial solute-binding protein 8 family.</text>
</comment>
<organism evidence="8 9">
    <name type="scientific">Gulbenkiania mobilis</name>
    <dbReference type="NCBI Taxonomy" id="397457"/>
    <lineage>
        <taxon>Bacteria</taxon>
        <taxon>Pseudomonadati</taxon>
        <taxon>Pseudomonadota</taxon>
        <taxon>Betaproteobacteria</taxon>
        <taxon>Neisseriales</taxon>
        <taxon>Chromobacteriaceae</taxon>
        <taxon>Gulbenkiania</taxon>
    </lineage>
</organism>
<dbReference type="PANTHER" id="PTHR30532">
    <property type="entry name" value="IRON III DICITRATE-BINDING PERIPLASMIC PROTEIN"/>
    <property type="match status" value="1"/>
</dbReference>
<dbReference type="InterPro" id="IPR006311">
    <property type="entry name" value="TAT_signal"/>
</dbReference>
<comment type="caution">
    <text evidence="8">The sequence shown here is derived from an EMBL/GenBank/DDBJ whole genome shotgun (WGS) entry which is preliminary data.</text>
</comment>
<evidence type="ECO:0000256" key="2">
    <source>
        <dbReference type="ARBA" id="ARBA00008814"/>
    </source>
</evidence>
<evidence type="ECO:0000256" key="4">
    <source>
        <dbReference type="ARBA" id="ARBA00022496"/>
    </source>
</evidence>
<dbReference type="InterPro" id="IPR051313">
    <property type="entry name" value="Bact_iron-sidero_bind"/>
</dbReference>
<reference evidence="8 9" key="1">
    <citation type="submission" date="2019-03" db="EMBL/GenBank/DDBJ databases">
        <title>Genomic Encyclopedia of Type Strains, Phase IV (KMG-IV): sequencing the most valuable type-strain genomes for metagenomic binning, comparative biology and taxonomic classification.</title>
        <authorList>
            <person name="Goeker M."/>
        </authorList>
    </citation>
    <scope>NUCLEOTIDE SEQUENCE [LARGE SCALE GENOMIC DNA]</scope>
    <source>
        <strain evidence="8 9">DSM 18507</strain>
    </source>
</reference>
<comment type="subcellular location">
    <subcellularLocation>
        <location evidence="1">Cell envelope</location>
    </subcellularLocation>
</comment>
<evidence type="ECO:0000313" key="8">
    <source>
        <dbReference type="EMBL" id="TCW32901.1"/>
    </source>
</evidence>
<evidence type="ECO:0000313" key="9">
    <source>
        <dbReference type="Proteomes" id="UP000294801"/>
    </source>
</evidence>
<keyword evidence="5 6" id="KW-0732">Signal</keyword>
<dbReference type="InterPro" id="IPR002491">
    <property type="entry name" value="ABC_transptr_periplasmic_BD"/>
</dbReference>
<dbReference type="SUPFAM" id="SSF53807">
    <property type="entry name" value="Helical backbone' metal receptor"/>
    <property type="match status" value="1"/>
</dbReference>
<feature type="signal peptide" evidence="6">
    <location>
        <begin position="1"/>
        <end position="25"/>
    </location>
</feature>
<dbReference type="PRINTS" id="PR01715">
    <property type="entry name" value="FERRIBNDNGPP"/>
</dbReference>
<dbReference type="EMBL" id="SMDA01000002">
    <property type="protein sequence ID" value="TCW32901.1"/>
    <property type="molecule type" value="Genomic_DNA"/>
</dbReference>
<dbReference type="CDD" id="cd01146">
    <property type="entry name" value="FhuD"/>
    <property type="match status" value="1"/>
</dbReference>
<dbReference type="PROSITE" id="PS51318">
    <property type="entry name" value="TAT"/>
    <property type="match status" value="1"/>
</dbReference>
<dbReference type="Gene3D" id="3.40.50.1980">
    <property type="entry name" value="Nitrogenase molybdenum iron protein domain"/>
    <property type="match status" value="2"/>
</dbReference>
<keyword evidence="4" id="KW-0408">Iron</keyword>
<dbReference type="PANTHER" id="PTHR30532:SF1">
    <property type="entry name" value="IRON(3+)-HYDROXAMATE-BINDING PROTEIN FHUD"/>
    <property type="match status" value="1"/>
</dbReference>
<dbReference type="RefSeq" id="WP_165922693.1">
    <property type="nucleotide sequence ID" value="NZ_SMDA01000002.1"/>
</dbReference>
<keyword evidence="4" id="KW-0410">Iron transport</keyword>
<evidence type="ECO:0000256" key="6">
    <source>
        <dbReference type="SAM" id="SignalP"/>
    </source>
</evidence>
<name>A0ABY2D3T2_GULMO</name>
<dbReference type="Pfam" id="PF01497">
    <property type="entry name" value="Peripla_BP_2"/>
    <property type="match status" value="1"/>
</dbReference>
<dbReference type="Proteomes" id="UP000294801">
    <property type="component" value="Unassembled WGS sequence"/>
</dbReference>
<keyword evidence="3" id="KW-0813">Transport</keyword>
<dbReference type="PROSITE" id="PS50983">
    <property type="entry name" value="FE_B12_PBP"/>
    <property type="match status" value="1"/>
</dbReference>
<evidence type="ECO:0000259" key="7">
    <source>
        <dbReference type="PROSITE" id="PS50983"/>
    </source>
</evidence>
<feature type="chain" id="PRO_5045935255" evidence="6">
    <location>
        <begin position="26"/>
        <end position="302"/>
    </location>
</feature>